<reference evidence="7 8" key="1">
    <citation type="submission" date="2014-05" db="EMBL/GenBank/DDBJ databases">
        <authorList>
            <person name="Daugherty S.C."/>
            <person name="Tallon L.J."/>
            <person name="Sadzewicz L."/>
            <person name="Kilian M."/>
            <person name="Tettelin H."/>
        </authorList>
    </citation>
    <scope>NUCLEOTIDE SEQUENCE [LARGE SCALE GENOMIC DNA]</scope>
    <source>
        <strain evidence="2 8">SK578</strain>
        <strain evidence="3 7">SK608</strain>
    </source>
</reference>
<evidence type="ECO:0000313" key="10">
    <source>
        <dbReference type="Proteomes" id="UP000277773"/>
    </source>
</evidence>
<comment type="caution">
    <text evidence="2">The sequence shown here is derived from an EMBL/GenBank/DDBJ whole genome shotgun (WGS) entry which is preliminary data.</text>
</comment>
<dbReference type="EMBL" id="JPFZ01000009">
    <property type="protein sequence ID" value="KEQ48205.1"/>
    <property type="molecule type" value="Genomic_DNA"/>
</dbReference>
<name>A0A081QPN8_STRMT</name>
<dbReference type="EMBL" id="PKIE01000001">
    <property type="protein sequence ID" value="PLA60935.1"/>
    <property type="molecule type" value="Genomic_DNA"/>
</dbReference>
<reference evidence="5 9" key="2">
    <citation type="submission" date="2017-12" db="EMBL/GenBank/DDBJ databases">
        <title>Phylogenetic diversity of female urinary microbiome.</title>
        <authorList>
            <person name="Thomas-White K."/>
            <person name="Wolfe A.J."/>
        </authorList>
    </citation>
    <scope>NUCLEOTIDE SEQUENCE [LARGE SCALE GENOMIC DNA]</scope>
    <source>
        <strain evidence="5 9">UMB1341</strain>
    </source>
</reference>
<evidence type="ECO:0008006" key="11">
    <source>
        <dbReference type="Google" id="ProtNLM"/>
    </source>
</evidence>
<dbReference type="Proteomes" id="UP000759590">
    <property type="component" value="Unassembled WGS sequence"/>
</dbReference>
<dbReference type="Proteomes" id="UP000028022">
    <property type="component" value="Unassembled WGS sequence"/>
</dbReference>
<evidence type="ECO:0000313" key="6">
    <source>
        <dbReference type="EMBL" id="RSJ94497.1"/>
    </source>
</evidence>
<feature type="chain" id="PRO_5038207180" description="Bacteriocin" evidence="1">
    <location>
        <begin position="27"/>
        <end position="112"/>
    </location>
</feature>
<evidence type="ECO:0000313" key="4">
    <source>
        <dbReference type="EMBL" id="MBS4949023.1"/>
    </source>
</evidence>
<sequence>MKKRINKKASVFLVASVLSFSFATVASIVSATTAHPAPSPIIDVWEYGVNDNSGYSNYFVSSPDNIGSKSSVTNFWGTVKAQDKQDYGWAYSSATKSWSDVRLNAYWDYYRF</sequence>
<feature type="signal peptide" evidence="1">
    <location>
        <begin position="1"/>
        <end position="26"/>
    </location>
</feature>
<reference evidence="6 10" key="3">
    <citation type="submission" date="2018-11" db="EMBL/GenBank/DDBJ databases">
        <title>Species Designations Belie Phenotypic and Genotypic Heterogeneity in Oral Streptococci.</title>
        <authorList>
            <person name="Velsko I."/>
        </authorList>
    </citation>
    <scope>NUCLEOTIDE SEQUENCE [LARGE SCALE GENOMIC DNA]</scope>
    <source>
        <strain evidence="6 10">BCC08</strain>
    </source>
</reference>
<dbReference type="EMBL" id="RJPY01000015">
    <property type="protein sequence ID" value="RSJ94497.1"/>
    <property type="molecule type" value="Genomic_DNA"/>
</dbReference>
<organism evidence="2 8">
    <name type="scientific">Streptococcus mitis</name>
    <dbReference type="NCBI Taxonomy" id="28037"/>
    <lineage>
        <taxon>Bacteria</taxon>
        <taxon>Bacillati</taxon>
        <taxon>Bacillota</taxon>
        <taxon>Bacilli</taxon>
        <taxon>Lactobacillales</taxon>
        <taxon>Streptococcaceae</taxon>
        <taxon>Streptococcus</taxon>
        <taxon>Streptococcus mitis group</taxon>
    </lineage>
</organism>
<accession>A0A081QPN8</accession>
<keyword evidence="1" id="KW-0732">Signal</keyword>
<protein>
    <recommendedName>
        <fullName evidence="11">Bacteriocin</fullName>
    </recommendedName>
</protein>
<dbReference type="Proteomes" id="UP000028089">
    <property type="component" value="Unassembled WGS sequence"/>
</dbReference>
<dbReference type="PATRIC" id="fig|28037.93.peg.963"/>
<evidence type="ECO:0000313" key="2">
    <source>
        <dbReference type="EMBL" id="KEQ44911.1"/>
    </source>
</evidence>
<dbReference type="EMBL" id="JAGZLW010000077">
    <property type="protein sequence ID" value="MBS4949023.1"/>
    <property type="molecule type" value="Genomic_DNA"/>
</dbReference>
<reference evidence="4" key="4">
    <citation type="submission" date="2021-02" db="EMBL/GenBank/DDBJ databases">
        <title>Infant gut strain persistence is associated with maternal origin, phylogeny, and functional potential including surface adhesion and iron acquisition.</title>
        <authorList>
            <person name="Lou Y.C."/>
        </authorList>
    </citation>
    <scope>NUCLEOTIDE SEQUENCE</scope>
    <source>
        <strain evidence="4">L3_114_025G1_dasL3_114_025G1_concoct_29</strain>
    </source>
</reference>
<evidence type="ECO:0000313" key="9">
    <source>
        <dbReference type="Proteomes" id="UP000234971"/>
    </source>
</evidence>
<dbReference type="RefSeq" id="WP_000746106.1">
    <property type="nucleotide sequence ID" value="NZ_CAMHXQ010000001.1"/>
</dbReference>
<evidence type="ECO:0000313" key="5">
    <source>
        <dbReference type="EMBL" id="PLA60935.1"/>
    </source>
</evidence>
<evidence type="ECO:0000313" key="7">
    <source>
        <dbReference type="Proteomes" id="UP000028022"/>
    </source>
</evidence>
<dbReference type="Proteomes" id="UP000277773">
    <property type="component" value="Unassembled WGS sequence"/>
</dbReference>
<dbReference type="AlphaFoldDB" id="A0A081QPN8"/>
<evidence type="ECO:0000313" key="3">
    <source>
        <dbReference type="EMBL" id="KEQ48205.1"/>
    </source>
</evidence>
<dbReference type="EMBL" id="JPFY01000013">
    <property type="protein sequence ID" value="KEQ44911.1"/>
    <property type="molecule type" value="Genomic_DNA"/>
</dbReference>
<gene>
    <name evidence="5" type="ORF">CYK18_01680</name>
    <name evidence="6" type="ORF">D8786_09080</name>
    <name evidence="4" type="ORF">KHZ51_10045</name>
    <name evidence="2" type="ORF">SK578_1007</name>
    <name evidence="3" type="ORF">SK608_1300</name>
</gene>
<dbReference type="Proteomes" id="UP000234971">
    <property type="component" value="Unassembled WGS sequence"/>
</dbReference>
<evidence type="ECO:0000313" key="8">
    <source>
        <dbReference type="Proteomes" id="UP000028089"/>
    </source>
</evidence>
<proteinExistence type="predicted"/>
<evidence type="ECO:0000256" key="1">
    <source>
        <dbReference type="SAM" id="SignalP"/>
    </source>
</evidence>